<organism evidence="1 2">
    <name type="scientific">Mitosporidium daphniae</name>
    <dbReference type="NCBI Taxonomy" id="1485682"/>
    <lineage>
        <taxon>Eukaryota</taxon>
        <taxon>Fungi</taxon>
        <taxon>Fungi incertae sedis</taxon>
        <taxon>Microsporidia</taxon>
        <taxon>Mitosporidium</taxon>
    </lineage>
</organism>
<dbReference type="Proteomes" id="UP000029725">
    <property type="component" value="Unassembled WGS sequence"/>
</dbReference>
<sequence length="89" mass="10394">MGKIYSFHSFFAVFCSIHKKGTNRSISKGIKSSRLRVNKVKKSRRKVWTERGEKITQRIGQLLSRGRNEIPRELPNNIFGLIDKNYDNL</sequence>
<proteinExistence type="predicted"/>
<dbReference type="AlphaFoldDB" id="A0A098VTS7"/>
<keyword evidence="2" id="KW-1185">Reference proteome</keyword>
<reference evidence="1 2" key="1">
    <citation type="submission" date="2014-04" db="EMBL/GenBank/DDBJ databases">
        <title>A new species of microsporidia sheds light on the evolution of extreme parasitism.</title>
        <authorList>
            <person name="Haag K.L."/>
            <person name="James T.Y."/>
            <person name="Larsson R."/>
            <person name="Schaer T.M."/>
            <person name="Refardt D."/>
            <person name="Pombert J.-F."/>
            <person name="Ebert D."/>
        </authorList>
    </citation>
    <scope>NUCLEOTIDE SEQUENCE [LARGE SCALE GENOMIC DNA]</scope>
    <source>
        <strain evidence="1 2">UGP3</strain>
        <tissue evidence="1">Spores</tissue>
    </source>
</reference>
<dbReference type="EMBL" id="JMKJ01000071">
    <property type="protein sequence ID" value="KGG52513.1"/>
    <property type="molecule type" value="Genomic_DNA"/>
</dbReference>
<accession>A0A098VTS7</accession>
<evidence type="ECO:0000313" key="1">
    <source>
        <dbReference type="EMBL" id="KGG52513.1"/>
    </source>
</evidence>
<dbReference type="HOGENOM" id="CLU_2455224_0_0_1"/>
<protein>
    <submittedName>
        <fullName evidence="1">Uncharacterized protein</fullName>
    </submittedName>
</protein>
<dbReference type="GeneID" id="25258602"/>
<gene>
    <name evidence="1" type="ORF">DI09_164p40</name>
</gene>
<dbReference type="VEuPathDB" id="MicrosporidiaDB:DI09_164p40"/>
<name>A0A098VTS7_9MICR</name>
<dbReference type="RefSeq" id="XP_013238949.1">
    <property type="nucleotide sequence ID" value="XM_013383495.1"/>
</dbReference>
<evidence type="ECO:0000313" key="2">
    <source>
        <dbReference type="Proteomes" id="UP000029725"/>
    </source>
</evidence>
<comment type="caution">
    <text evidence="1">The sequence shown here is derived from an EMBL/GenBank/DDBJ whole genome shotgun (WGS) entry which is preliminary data.</text>
</comment>